<dbReference type="InterPro" id="IPR015077">
    <property type="entry name" value="DUF1858"/>
</dbReference>
<comment type="caution">
    <text evidence="2">The sequence shown here is derived from an EMBL/GenBank/DDBJ whole genome shotgun (WGS) entry which is preliminary data.</text>
</comment>
<protein>
    <submittedName>
        <fullName evidence="2">DUF1858 domain-containing protein</fullName>
    </submittedName>
</protein>
<feature type="domain" description="DUF1858" evidence="1">
    <location>
        <begin position="11"/>
        <end position="63"/>
    </location>
</feature>
<dbReference type="NCBIfam" id="TIGR03980">
    <property type="entry name" value="prismane_assoc"/>
    <property type="match status" value="1"/>
</dbReference>
<accession>A0A8T4LHD4</accession>
<sequence>MSKSKNLPVKITKDMTVQEIVERFPMTLPVMMKYGIHCFGCHASTWETLETGVKGHGMNDAQLSEMLKEMNECVKDYEE</sequence>
<dbReference type="PANTHER" id="PTHR39341">
    <property type="entry name" value="BSL7085 PROTEIN"/>
    <property type="match status" value="1"/>
</dbReference>
<reference evidence="2" key="2">
    <citation type="submission" date="2021-05" db="EMBL/GenBank/DDBJ databases">
        <title>Protein family content uncovers lineage relationships and bacterial pathway maintenance mechanisms in DPANN archaea.</title>
        <authorList>
            <person name="Castelle C.J."/>
            <person name="Meheust R."/>
            <person name="Jaffe A.L."/>
            <person name="Seitz K."/>
            <person name="Gong X."/>
            <person name="Baker B.J."/>
            <person name="Banfield J.F."/>
        </authorList>
    </citation>
    <scope>NUCLEOTIDE SEQUENCE</scope>
    <source>
        <strain evidence="2">RIFCSPLOWO2_01_FULL_58_19</strain>
    </source>
</reference>
<gene>
    <name evidence="2" type="ORF">J4203_02225</name>
</gene>
<organism evidence="2 3">
    <name type="scientific">Candidatus Iainarchaeum sp</name>
    <dbReference type="NCBI Taxonomy" id="3101447"/>
    <lineage>
        <taxon>Archaea</taxon>
        <taxon>Candidatus Iainarchaeota</taxon>
        <taxon>Candidatus Iainarchaeia</taxon>
        <taxon>Candidatus Iainarchaeales</taxon>
        <taxon>Candidatus Iainarchaeaceae</taxon>
        <taxon>Candidatus Iainarchaeum</taxon>
    </lineage>
</organism>
<dbReference type="AlphaFoldDB" id="A0A8T4LHD4"/>
<dbReference type="InterPro" id="IPR023883">
    <property type="entry name" value="CHP03980_redox-disulphide"/>
</dbReference>
<evidence type="ECO:0000259" key="1">
    <source>
        <dbReference type="Pfam" id="PF08984"/>
    </source>
</evidence>
<name>A0A8T4LHD4_9ARCH</name>
<reference evidence="2" key="1">
    <citation type="submission" date="2021-03" db="EMBL/GenBank/DDBJ databases">
        <authorList>
            <person name="Jaffe A."/>
        </authorList>
    </citation>
    <scope>NUCLEOTIDE SEQUENCE</scope>
    <source>
        <strain evidence="2">RIFCSPLOWO2_01_FULL_58_19</strain>
    </source>
</reference>
<dbReference type="Proteomes" id="UP000678237">
    <property type="component" value="Unassembled WGS sequence"/>
</dbReference>
<dbReference type="SUPFAM" id="SSF140683">
    <property type="entry name" value="SP0561-like"/>
    <property type="match status" value="1"/>
</dbReference>
<evidence type="ECO:0000313" key="3">
    <source>
        <dbReference type="Proteomes" id="UP000678237"/>
    </source>
</evidence>
<dbReference type="PANTHER" id="PTHR39341:SF1">
    <property type="entry name" value="DUF1858 DOMAIN-CONTAINING PROTEIN"/>
    <property type="match status" value="1"/>
</dbReference>
<evidence type="ECO:0000313" key="2">
    <source>
        <dbReference type="EMBL" id="MBS3062665.1"/>
    </source>
</evidence>
<dbReference type="Pfam" id="PF08984">
    <property type="entry name" value="DUF1858"/>
    <property type="match status" value="1"/>
</dbReference>
<dbReference type="EMBL" id="JAGVWE010000002">
    <property type="protein sequence ID" value="MBS3062665.1"/>
    <property type="molecule type" value="Genomic_DNA"/>
</dbReference>
<dbReference type="Gene3D" id="1.10.3910.10">
    <property type="entry name" value="SP0561-like"/>
    <property type="match status" value="1"/>
</dbReference>
<dbReference type="InterPro" id="IPR038062">
    <property type="entry name" value="ScdA-like_N_sf"/>
</dbReference>
<proteinExistence type="predicted"/>